<organism evidence="3 4">
    <name type="scientific">Agromyces archimandritae</name>
    <dbReference type="NCBI Taxonomy" id="2781962"/>
    <lineage>
        <taxon>Bacteria</taxon>
        <taxon>Bacillati</taxon>
        <taxon>Actinomycetota</taxon>
        <taxon>Actinomycetes</taxon>
        <taxon>Micrococcales</taxon>
        <taxon>Microbacteriaceae</taxon>
        <taxon>Agromyces</taxon>
    </lineage>
</organism>
<dbReference type="AlphaFoldDB" id="A0A975IPH4"/>
<evidence type="ECO:0000259" key="2">
    <source>
        <dbReference type="Pfam" id="PF07859"/>
    </source>
</evidence>
<dbReference type="Gene3D" id="3.40.50.1820">
    <property type="entry name" value="alpha/beta hydrolase"/>
    <property type="match status" value="1"/>
</dbReference>
<sequence length="440" mass="44866">MTDAPADGTPIPLVEAAAERLARVAAAEAEADAAFTELTRAAALPEGITRNSRLGDALLLVERLRSALPGPELPPMLPRPGQSDADWRAAVAEARTAHNAYAVSFQSAVRERGREALGVPGGGILAWELEPGIHPPAPEDIRIDVDAIRLTRSFGEASGAADGDVPGGAAGDIVDAVDAGACPAAWTTSIRIQRPDLGVGGPAAAGAAPAIVELHGGAFWMGDGDCLRALGDPSARYLAGRLGAVVVTVDYHLTPEHGYPTPVLDAIAAIDWVRANAATLGVDAGRILLAGTSSGGNVATAAAIADGEREGVPPLAGVVLTAPALDLTDFGTFYSSTPERRTARAALLDAYTGAVDAGAPTVSPARHPVPATFPPAVVVTSAFDEVAAGSAQWAAGLADAGIPVRHGVFEMTHTLGHPHDEADMREYLAAGMEWLLAGAR</sequence>
<dbReference type="KEGG" id="aarc:G127AT_05350"/>
<dbReference type="Proteomes" id="UP000671914">
    <property type="component" value="Chromosome"/>
</dbReference>
<dbReference type="SUPFAM" id="SSF53474">
    <property type="entry name" value="alpha/beta-Hydrolases"/>
    <property type="match status" value="1"/>
</dbReference>
<evidence type="ECO:0000313" key="3">
    <source>
        <dbReference type="EMBL" id="QTX05632.1"/>
    </source>
</evidence>
<dbReference type="InterPro" id="IPR050300">
    <property type="entry name" value="GDXG_lipolytic_enzyme"/>
</dbReference>
<evidence type="ECO:0000256" key="1">
    <source>
        <dbReference type="ARBA" id="ARBA00022801"/>
    </source>
</evidence>
<dbReference type="Pfam" id="PF07859">
    <property type="entry name" value="Abhydrolase_3"/>
    <property type="match status" value="1"/>
</dbReference>
<dbReference type="InterPro" id="IPR013094">
    <property type="entry name" value="AB_hydrolase_3"/>
</dbReference>
<name>A0A975IPH4_9MICO</name>
<dbReference type="EMBL" id="CP071696">
    <property type="protein sequence ID" value="QTX05632.1"/>
    <property type="molecule type" value="Genomic_DNA"/>
</dbReference>
<proteinExistence type="predicted"/>
<keyword evidence="1 3" id="KW-0378">Hydrolase</keyword>
<dbReference type="RefSeq" id="WP_210900799.1">
    <property type="nucleotide sequence ID" value="NZ_CP071696.1"/>
</dbReference>
<gene>
    <name evidence="3" type="ORF">G127AT_05350</name>
</gene>
<protein>
    <submittedName>
        <fullName evidence="3">Alpha/beta hydrolase fold domain-containing protein</fullName>
    </submittedName>
</protein>
<evidence type="ECO:0000313" key="4">
    <source>
        <dbReference type="Proteomes" id="UP000671914"/>
    </source>
</evidence>
<dbReference type="InterPro" id="IPR029058">
    <property type="entry name" value="AB_hydrolase_fold"/>
</dbReference>
<feature type="domain" description="Alpha/beta hydrolase fold-3" evidence="2">
    <location>
        <begin position="211"/>
        <end position="410"/>
    </location>
</feature>
<accession>A0A975IPH4</accession>
<keyword evidence="4" id="KW-1185">Reference proteome</keyword>
<dbReference type="GO" id="GO:0016787">
    <property type="term" value="F:hydrolase activity"/>
    <property type="evidence" value="ECO:0007669"/>
    <property type="project" value="UniProtKB-KW"/>
</dbReference>
<dbReference type="PANTHER" id="PTHR48081">
    <property type="entry name" value="AB HYDROLASE SUPERFAMILY PROTEIN C4A8.06C"/>
    <property type="match status" value="1"/>
</dbReference>
<reference evidence="3" key="1">
    <citation type="submission" date="2021-03" db="EMBL/GenBank/DDBJ databases">
        <title>Agromyces archimandritus sp. nov., isolated from the cockroach Archimandrita tessellata.</title>
        <authorList>
            <person name="Guzman J."/>
            <person name="Ortuzar M."/>
            <person name="Poehlein A."/>
            <person name="Daniel R."/>
            <person name="Trujillo M."/>
            <person name="Vilcinskas A."/>
        </authorList>
    </citation>
    <scope>NUCLEOTIDE SEQUENCE</scope>
    <source>
        <strain evidence="3">G127AT</strain>
    </source>
</reference>